<dbReference type="PANTHER" id="PTHR13794">
    <property type="entry name" value="ENOLASE SUPERFAMILY, MANDELATE RACEMASE"/>
    <property type="match status" value="1"/>
</dbReference>
<keyword evidence="2" id="KW-0479">Metal-binding</keyword>
<keyword evidence="3" id="KW-0460">Magnesium</keyword>
<feature type="domain" description="Mandelate racemase/muconate lactonizing enzyme C-terminal" evidence="4">
    <location>
        <begin position="137"/>
        <end position="237"/>
    </location>
</feature>
<dbReference type="GO" id="GO:0016836">
    <property type="term" value="F:hydro-lyase activity"/>
    <property type="evidence" value="ECO:0007669"/>
    <property type="project" value="TreeGrafter"/>
</dbReference>
<dbReference type="InterPro" id="IPR029065">
    <property type="entry name" value="Enolase_C-like"/>
</dbReference>
<dbReference type="Pfam" id="PF13378">
    <property type="entry name" value="MR_MLE_C"/>
    <property type="match status" value="1"/>
</dbReference>
<dbReference type="InterPro" id="IPR036849">
    <property type="entry name" value="Enolase-like_C_sf"/>
</dbReference>
<dbReference type="InterPro" id="IPR046945">
    <property type="entry name" value="RHMD-like"/>
</dbReference>
<dbReference type="SMART" id="SM00922">
    <property type="entry name" value="MR_MLE"/>
    <property type="match status" value="1"/>
</dbReference>
<dbReference type="Pfam" id="PF02746">
    <property type="entry name" value="MR_MLE_N"/>
    <property type="match status" value="1"/>
</dbReference>
<comment type="caution">
    <text evidence="5">The sequence shown here is derived from an EMBL/GenBank/DDBJ whole genome shotgun (WGS) entry which is preliminary data.</text>
</comment>
<dbReference type="SFLD" id="SFLDS00001">
    <property type="entry name" value="Enolase"/>
    <property type="match status" value="1"/>
</dbReference>
<dbReference type="InterPro" id="IPR013341">
    <property type="entry name" value="Mandelate_racemase_N_dom"/>
</dbReference>
<sequence>MKVIGYRSLTTQHDWGRPVGDANGVLPGPHTDVHLLILTTDEGVDGVGIGAHPDIARVFDAVEGEDPRAVTALYDRMVNRAFKAGHAGSMFGTIGAIDMALWDLKAKAAGEPLWRLLGALDRFVPGYASGLDIALDDGDLVHLYERFAEHGFSAAKLKGGREFTRDLRRLEAVRDVLRRNAVSPALMLDANESWHRSQAVRYITALERKVDLTWVEEPVRRWDAAGLASVRHGVRAAVATGENLTGLEQYRPLLDADAVDIVQVGNVWGITHFLRVSAVAHSRDLPVSPVGHHGNPLAHAAAAVPNHLSFEVQHLTSPVGVHIDQEFADGGIVLGDEPGLGVRVDEQRLAATPEPAPPVAVAGPHVRPARAGLRLVPDTRVATSADA</sequence>
<dbReference type="Gene3D" id="3.20.20.120">
    <property type="entry name" value="Enolase-like C-terminal domain"/>
    <property type="match status" value="1"/>
</dbReference>
<organism evidence="5 6">
    <name type="scientific">Virgisporangium aliadipatigenens</name>
    <dbReference type="NCBI Taxonomy" id="741659"/>
    <lineage>
        <taxon>Bacteria</taxon>
        <taxon>Bacillati</taxon>
        <taxon>Actinomycetota</taxon>
        <taxon>Actinomycetes</taxon>
        <taxon>Micromonosporales</taxon>
        <taxon>Micromonosporaceae</taxon>
        <taxon>Virgisporangium</taxon>
    </lineage>
</organism>
<evidence type="ECO:0000259" key="4">
    <source>
        <dbReference type="SMART" id="SM00922"/>
    </source>
</evidence>
<evidence type="ECO:0000256" key="1">
    <source>
        <dbReference type="ARBA" id="ARBA00001946"/>
    </source>
</evidence>
<dbReference type="SUPFAM" id="SSF54826">
    <property type="entry name" value="Enolase N-terminal domain-like"/>
    <property type="match status" value="1"/>
</dbReference>
<dbReference type="GO" id="GO:0016052">
    <property type="term" value="P:carbohydrate catabolic process"/>
    <property type="evidence" value="ECO:0007669"/>
    <property type="project" value="TreeGrafter"/>
</dbReference>
<evidence type="ECO:0000313" key="5">
    <source>
        <dbReference type="EMBL" id="GIJ49671.1"/>
    </source>
</evidence>
<dbReference type="SUPFAM" id="SSF51604">
    <property type="entry name" value="Enolase C-terminal domain-like"/>
    <property type="match status" value="1"/>
</dbReference>
<dbReference type="RefSeq" id="WP_203903141.1">
    <property type="nucleotide sequence ID" value="NZ_BOPF01000029.1"/>
</dbReference>
<dbReference type="InterPro" id="IPR013342">
    <property type="entry name" value="Mandelate_racemase_C"/>
</dbReference>
<proteinExistence type="predicted"/>
<dbReference type="Gene3D" id="3.30.390.10">
    <property type="entry name" value="Enolase-like, N-terminal domain"/>
    <property type="match status" value="1"/>
</dbReference>
<dbReference type="AlphaFoldDB" id="A0A8J3YTR9"/>
<dbReference type="EMBL" id="BOPF01000029">
    <property type="protein sequence ID" value="GIJ49671.1"/>
    <property type="molecule type" value="Genomic_DNA"/>
</dbReference>
<name>A0A8J3YTR9_9ACTN</name>
<accession>A0A8J3YTR9</accession>
<dbReference type="GO" id="GO:0000287">
    <property type="term" value="F:magnesium ion binding"/>
    <property type="evidence" value="ECO:0007669"/>
    <property type="project" value="TreeGrafter"/>
</dbReference>
<gene>
    <name evidence="5" type="ORF">Val02_65570</name>
</gene>
<reference evidence="5" key="1">
    <citation type="submission" date="2021-01" db="EMBL/GenBank/DDBJ databases">
        <title>Whole genome shotgun sequence of Virgisporangium aliadipatigenens NBRC 105644.</title>
        <authorList>
            <person name="Komaki H."/>
            <person name="Tamura T."/>
        </authorList>
    </citation>
    <scope>NUCLEOTIDE SEQUENCE</scope>
    <source>
        <strain evidence="5">NBRC 105644</strain>
    </source>
</reference>
<evidence type="ECO:0000256" key="3">
    <source>
        <dbReference type="ARBA" id="ARBA00022842"/>
    </source>
</evidence>
<dbReference type="Proteomes" id="UP000619260">
    <property type="component" value="Unassembled WGS sequence"/>
</dbReference>
<protein>
    <submittedName>
        <fullName evidence="5">Racemase</fullName>
    </submittedName>
</protein>
<evidence type="ECO:0000256" key="2">
    <source>
        <dbReference type="ARBA" id="ARBA00022723"/>
    </source>
</evidence>
<comment type="cofactor">
    <cofactor evidence="1">
        <name>Mg(2+)</name>
        <dbReference type="ChEBI" id="CHEBI:18420"/>
    </cofactor>
</comment>
<keyword evidence="6" id="KW-1185">Reference proteome</keyword>
<dbReference type="PANTHER" id="PTHR13794:SF58">
    <property type="entry name" value="MITOCHONDRIAL ENOLASE SUPERFAMILY MEMBER 1"/>
    <property type="match status" value="1"/>
</dbReference>
<dbReference type="InterPro" id="IPR029017">
    <property type="entry name" value="Enolase-like_N"/>
</dbReference>
<evidence type="ECO:0000313" key="6">
    <source>
        <dbReference type="Proteomes" id="UP000619260"/>
    </source>
</evidence>
<dbReference type="CDD" id="cd03316">
    <property type="entry name" value="MR_like"/>
    <property type="match status" value="1"/>
</dbReference>